<accession>A0A846MSU8</accession>
<protein>
    <submittedName>
        <fullName evidence="1">Uncharacterized protein</fullName>
    </submittedName>
</protein>
<evidence type="ECO:0000313" key="1">
    <source>
        <dbReference type="EMBL" id="NIK74402.1"/>
    </source>
</evidence>
<organism evidence="1 2">
    <name type="scientific">Thermonema lapsum</name>
    <dbReference type="NCBI Taxonomy" id="28195"/>
    <lineage>
        <taxon>Bacteria</taxon>
        <taxon>Pseudomonadati</taxon>
        <taxon>Bacteroidota</taxon>
        <taxon>Cytophagia</taxon>
        <taxon>Cytophagales</taxon>
        <taxon>Thermonemataceae</taxon>
        <taxon>Thermonema</taxon>
    </lineage>
</organism>
<dbReference type="RefSeq" id="WP_166920027.1">
    <property type="nucleotide sequence ID" value="NZ_JAASRN010000002.1"/>
</dbReference>
<reference evidence="1 2" key="1">
    <citation type="submission" date="2020-03" db="EMBL/GenBank/DDBJ databases">
        <title>Genomic Encyclopedia of Type Strains, Phase IV (KMG-IV): sequencing the most valuable type-strain genomes for metagenomic binning, comparative biology and taxonomic classification.</title>
        <authorList>
            <person name="Goeker M."/>
        </authorList>
    </citation>
    <scope>NUCLEOTIDE SEQUENCE [LARGE SCALE GENOMIC DNA]</scope>
    <source>
        <strain evidence="1 2">DSM 5718</strain>
    </source>
</reference>
<comment type="caution">
    <text evidence="1">The sequence shown here is derived from an EMBL/GenBank/DDBJ whole genome shotgun (WGS) entry which is preliminary data.</text>
</comment>
<gene>
    <name evidence="1" type="ORF">FHS56_001915</name>
</gene>
<dbReference type="EMBL" id="JAASRN010000002">
    <property type="protein sequence ID" value="NIK74402.1"/>
    <property type="molecule type" value="Genomic_DNA"/>
</dbReference>
<dbReference type="AlphaFoldDB" id="A0A846MSU8"/>
<dbReference type="Proteomes" id="UP000537126">
    <property type="component" value="Unassembled WGS sequence"/>
</dbReference>
<proteinExistence type="predicted"/>
<evidence type="ECO:0000313" key="2">
    <source>
        <dbReference type="Proteomes" id="UP000537126"/>
    </source>
</evidence>
<keyword evidence="2" id="KW-1185">Reference proteome</keyword>
<name>A0A846MSU8_9BACT</name>
<sequence length="154" mass="17655">MAQALGAQTIYEIKQALHRCPVQLSRLVIHKTQDYALELVDYKVLVRLNPLCKALYLLFLQHPEGIVLKEMSLYKTELWNIYLQVCRHNDLKSAEKSVAELCNPLSNSIHEKIARIKSSFETLTDKHIAEYYIIAGARGKAKKIALPPNLIVWQ</sequence>